<accession>A0A969WC90</accession>
<dbReference type="Proteomes" id="UP000653472">
    <property type="component" value="Unassembled WGS sequence"/>
</dbReference>
<dbReference type="PANTHER" id="PTHR34980:SF2">
    <property type="entry name" value="INNER MEMBRANE PROTEIN YHAH-RELATED"/>
    <property type="match status" value="1"/>
</dbReference>
<feature type="transmembrane region" description="Helical" evidence="1">
    <location>
        <begin position="21"/>
        <end position="40"/>
    </location>
</feature>
<evidence type="ECO:0000313" key="2">
    <source>
        <dbReference type="EMBL" id="NKF23893.1"/>
    </source>
</evidence>
<reference evidence="2" key="1">
    <citation type="submission" date="2020-03" db="EMBL/GenBank/DDBJ databases">
        <title>Solimonas marina sp. nov., isolated from deep seawater of the Pacific Ocean.</title>
        <authorList>
            <person name="Liu X."/>
            <person name="Lai Q."/>
            <person name="Sun F."/>
            <person name="Gai Y."/>
            <person name="Li G."/>
            <person name="Shao Z."/>
        </authorList>
    </citation>
    <scope>NUCLEOTIDE SEQUENCE</scope>
    <source>
        <strain evidence="2">C16B3</strain>
    </source>
</reference>
<dbReference type="RefSeq" id="WP_168149212.1">
    <property type="nucleotide sequence ID" value="NZ_JAAVXB010000010.1"/>
</dbReference>
<gene>
    <name evidence="2" type="ORF">G7Y82_16385</name>
</gene>
<dbReference type="PANTHER" id="PTHR34980">
    <property type="entry name" value="INNER MEMBRANE PROTEIN-RELATED-RELATED"/>
    <property type="match status" value="1"/>
</dbReference>
<evidence type="ECO:0000313" key="3">
    <source>
        <dbReference type="Proteomes" id="UP000653472"/>
    </source>
</evidence>
<comment type="caution">
    <text evidence="2">The sequence shown here is derived from an EMBL/GenBank/DDBJ whole genome shotgun (WGS) entry which is preliminary data.</text>
</comment>
<keyword evidence="1" id="KW-1133">Transmembrane helix</keyword>
<keyword evidence="1" id="KW-0472">Membrane</keyword>
<keyword evidence="3" id="KW-1185">Reference proteome</keyword>
<name>A0A969WC90_9GAMM</name>
<dbReference type="GO" id="GO:0005886">
    <property type="term" value="C:plasma membrane"/>
    <property type="evidence" value="ECO:0007669"/>
    <property type="project" value="TreeGrafter"/>
</dbReference>
<feature type="transmembrane region" description="Helical" evidence="1">
    <location>
        <begin position="83"/>
        <end position="104"/>
    </location>
</feature>
<dbReference type="InterPro" id="IPR008523">
    <property type="entry name" value="DUF805"/>
</dbReference>
<dbReference type="EMBL" id="JAAVXB010000010">
    <property type="protein sequence ID" value="NKF23893.1"/>
    <property type="molecule type" value="Genomic_DNA"/>
</dbReference>
<sequence length="127" mass="13948">MDWFITALKKYAQFSGRSQRAEYWYFILFYTLIYLALAIVDGVTGTFSLEDGFGLLSGLFALAMLIPSIAVSVRRLHDTGRSGWWFLIGLIPIVGSIILLVFFVQDSEAGDNAYGANPKAPATVVSG</sequence>
<evidence type="ECO:0000256" key="1">
    <source>
        <dbReference type="SAM" id="Phobius"/>
    </source>
</evidence>
<proteinExistence type="predicted"/>
<protein>
    <submittedName>
        <fullName evidence="2">DUF805 domain-containing protein</fullName>
    </submittedName>
</protein>
<keyword evidence="1" id="KW-0812">Transmembrane</keyword>
<organism evidence="2 3">
    <name type="scientific">Solimonas marina</name>
    <dbReference type="NCBI Taxonomy" id="2714601"/>
    <lineage>
        <taxon>Bacteria</taxon>
        <taxon>Pseudomonadati</taxon>
        <taxon>Pseudomonadota</taxon>
        <taxon>Gammaproteobacteria</taxon>
        <taxon>Nevskiales</taxon>
        <taxon>Nevskiaceae</taxon>
        <taxon>Solimonas</taxon>
    </lineage>
</organism>
<feature type="transmembrane region" description="Helical" evidence="1">
    <location>
        <begin position="52"/>
        <end position="71"/>
    </location>
</feature>
<dbReference type="Pfam" id="PF05656">
    <property type="entry name" value="DUF805"/>
    <property type="match status" value="1"/>
</dbReference>
<dbReference type="AlphaFoldDB" id="A0A969WC90"/>